<feature type="transmembrane region" description="Helical" evidence="12">
    <location>
        <begin position="606"/>
        <end position="627"/>
    </location>
</feature>
<accession>A0A4W5PJI9</accession>
<keyword evidence="3" id="KW-0732">Signal</keyword>
<dbReference type="GeneTree" id="ENSGT00950000183111"/>
<feature type="binding site" evidence="10">
    <location>
        <position position="129"/>
    </location>
    <ligand>
        <name>Zn(2+)</name>
        <dbReference type="ChEBI" id="CHEBI:29105"/>
        <note>catalytic</note>
    </ligand>
</feature>
<evidence type="ECO:0000259" key="13">
    <source>
        <dbReference type="PROSITE" id="PS50060"/>
    </source>
</evidence>
<dbReference type="AlphaFoldDB" id="A0A4W5PJI9"/>
<protein>
    <recommendedName>
        <fullName evidence="11">Metalloendopeptidase</fullName>
        <ecNumber evidence="11">3.4.24.-</ecNumber>
    </recommendedName>
</protein>
<dbReference type="PANTHER" id="PTHR10127:SF903">
    <property type="entry name" value="MEPRIN A SUBUNIT"/>
    <property type="match status" value="1"/>
</dbReference>
<evidence type="ECO:0000256" key="4">
    <source>
        <dbReference type="ARBA" id="ARBA00022801"/>
    </source>
</evidence>
<dbReference type="STRING" id="62062.ENSHHUP00000064766"/>
<dbReference type="PRINTS" id="PR00020">
    <property type="entry name" value="MAMDOMAIN"/>
</dbReference>
<proteinExistence type="predicted"/>
<keyword evidence="12" id="KW-0812">Transmembrane</keyword>
<organism evidence="15 16">
    <name type="scientific">Hucho hucho</name>
    <name type="common">huchen</name>
    <dbReference type="NCBI Taxonomy" id="62062"/>
    <lineage>
        <taxon>Eukaryota</taxon>
        <taxon>Metazoa</taxon>
        <taxon>Chordata</taxon>
        <taxon>Craniata</taxon>
        <taxon>Vertebrata</taxon>
        <taxon>Euteleostomi</taxon>
        <taxon>Actinopterygii</taxon>
        <taxon>Neopterygii</taxon>
        <taxon>Teleostei</taxon>
        <taxon>Protacanthopterygii</taxon>
        <taxon>Salmoniformes</taxon>
        <taxon>Salmonidae</taxon>
        <taxon>Salmoninae</taxon>
        <taxon>Hucho</taxon>
    </lineage>
</organism>
<evidence type="ECO:0000313" key="15">
    <source>
        <dbReference type="Ensembl" id="ENSHHUP00000064766.1"/>
    </source>
</evidence>
<evidence type="ECO:0000256" key="8">
    <source>
        <dbReference type="ARBA" id="ARBA00023157"/>
    </source>
</evidence>
<evidence type="ECO:0000256" key="2">
    <source>
        <dbReference type="ARBA" id="ARBA00022723"/>
    </source>
</evidence>
<keyword evidence="9" id="KW-0325">Glycoprotein</keyword>
<feature type="active site" evidence="10">
    <location>
        <position position="120"/>
    </location>
</feature>
<dbReference type="Pfam" id="PF01400">
    <property type="entry name" value="Astacin"/>
    <property type="match status" value="1"/>
</dbReference>
<name>A0A4W5PJI9_9TELE</name>
<reference evidence="15" key="3">
    <citation type="submission" date="2025-09" db="UniProtKB">
        <authorList>
            <consortium name="Ensembl"/>
        </authorList>
    </citation>
    <scope>IDENTIFICATION</scope>
</reference>
<dbReference type="CDD" id="cd06263">
    <property type="entry name" value="MAM"/>
    <property type="match status" value="1"/>
</dbReference>
<keyword evidence="12" id="KW-0472">Membrane</keyword>
<dbReference type="FunFam" id="3.40.390.10:FF:000015">
    <property type="entry name" value="Meprin A subunit"/>
    <property type="match status" value="1"/>
</dbReference>
<feature type="domain" description="MAM" evidence="13">
    <location>
        <begin position="222"/>
        <end position="385"/>
    </location>
</feature>
<dbReference type="InterPro" id="IPR000998">
    <property type="entry name" value="MAM_dom"/>
</dbReference>
<dbReference type="GO" id="GO:0006508">
    <property type="term" value="P:proteolysis"/>
    <property type="evidence" value="ECO:0007669"/>
    <property type="project" value="UniProtKB-KW"/>
</dbReference>
<evidence type="ECO:0000256" key="5">
    <source>
        <dbReference type="ARBA" id="ARBA00022833"/>
    </source>
</evidence>
<dbReference type="Ensembl" id="ENSHHUT00000066967.1">
    <property type="protein sequence ID" value="ENSHHUP00000064766.1"/>
    <property type="gene ID" value="ENSHHUG00000038250.1"/>
</dbReference>
<dbReference type="InterPro" id="IPR024079">
    <property type="entry name" value="MetalloPept_cat_dom_sf"/>
</dbReference>
<dbReference type="SMART" id="SM00235">
    <property type="entry name" value="ZnMc"/>
    <property type="match status" value="1"/>
</dbReference>
<feature type="domain" description="Peptidase M12A" evidence="14">
    <location>
        <begin position="29"/>
        <end position="215"/>
    </location>
</feature>
<dbReference type="InterPro" id="IPR006026">
    <property type="entry name" value="Peptidase_Metallo"/>
</dbReference>
<keyword evidence="12" id="KW-1133">Transmembrane helix</keyword>
<evidence type="ECO:0000256" key="10">
    <source>
        <dbReference type="PROSITE-ProRule" id="PRU01211"/>
    </source>
</evidence>
<evidence type="ECO:0000256" key="3">
    <source>
        <dbReference type="ARBA" id="ARBA00022729"/>
    </source>
</evidence>
<dbReference type="Gene3D" id="2.60.210.10">
    <property type="entry name" value="Apoptosis, Tumor Necrosis Factor Receptor Associated Protein 2, Chain A"/>
    <property type="match status" value="1"/>
</dbReference>
<evidence type="ECO:0000256" key="12">
    <source>
        <dbReference type="SAM" id="Phobius"/>
    </source>
</evidence>
<evidence type="ECO:0000256" key="11">
    <source>
        <dbReference type="RuleBase" id="RU361183"/>
    </source>
</evidence>
<comment type="cofactor">
    <cofactor evidence="10 11">
        <name>Zn(2+)</name>
        <dbReference type="ChEBI" id="CHEBI:29105"/>
    </cofactor>
    <text evidence="10 11">Binds 1 zinc ion per subunit.</text>
</comment>
<dbReference type="InterPro" id="IPR001506">
    <property type="entry name" value="Peptidase_M12A"/>
</dbReference>
<keyword evidence="8" id="KW-1015">Disulfide bond</keyword>
<comment type="caution">
    <text evidence="10">Lacks conserved residue(s) required for the propagation of feature annotation.</text>
</comment>
<keyword evidence="2 10" id="KW-0479">Metal-binding</keyword>
<dbReference type="GO" id="GO:0008270">
    <property type="term" value="F:zinc ion binding"/>
    <property type="evidence" value="ECO:0007669"/>
    <property type="project" value="UniProtKB-UniRule"/>
</dbReference>
<keyword evidence="6 10" id="KW-0482">Metalloprotease</keyword>
<dbReference type="SUPFAM" id="SSF55486">
    <property type="entry name" value="Metalloproteases ('zincins'), catalytic domain"/>
    <property type="match status" value="1"/>
</dbReference>
<keyword evidence="5 10" id="KW-0862">Zinc</keyword>
<feature type="binding site" evidence="10">
    <location>
        <position position="123"/>
    </location>
    <ligand>
        <name>Zn(2+)</name>
        <dbReference type="ChEBI" id="CHEBI:29105"/>
        <note>catalytic</note>
    </ligand>
</feature>
<dbReference type="Pfam" id="PF22486">
    <property type="entry name" value="MATH_2"/>
    <property type="match status" value="1"/>
</dbReference>
<reference evidence="16" key="1">
    <citation type="submission" date="2018-06" db="EMBL/GenBank/DDBJ databases">
        <title>Genome assembly of Danube salmon.</title>
        <authorList>
            <person name="Macqueen D.J."/>
            <person name="Gundappa M.K."/>
        </authorList>
    </citation>
    <scope>NUCLEOTIDE SEQUENCE [LARGE SCALE GENOMIC DNA]</scope>
</reference>
<keyword evidence="16" id="KW-1185">Reference proteome</keyword>
<dbReference type="SUPFAM" id="SSF49599">
    <property type="entry name" value="TRAF domain-like"/>
    <property type="match status" value="1"/>
</dbReference>
<dbReference type="SMART" id="SM00137">
    <property type="entry name" value="MAM"/>
    <property type="match status" value="1"/>
</dbReference>
<evidence type="ECO:0000256" key="1">
    <source>
        <dbReference type="ARBA" id="ARBA00022670"/>
    </source>
</evidence>
<keyword evidence="1 10" id="KW-0645">Protease</keyword>
<evidence type="ECO:0000313" key="16">
    <source>
        <dbReference type="Proteomes" id="UP000314982"/>
    </source>
</evidence>
<dbReference type="PROSITE" id="PS50060">
    <property type="entry name" value="MAM_2"/>
    <property type="match status" value="1"/>
</dbReference>
<evidence type="ECO:0000256" key="7">
    <source>
        <dbReference type="ARBA" id="ARBA00023145"/>
    </source>
</evidence>
<dbReference type="GO" id="GO:0004222">
    <property type="term" value="F:metalloendopeptidase activity"/>
    <property type="evidence" value="ECO:0007669"/>
    <property type="project" value="UniProtKB-UniRule"/>
</dbReference>
<dbReference type="EC" id="3.4.24.-" evidence="11"/>
<dbReference type="Gene3D" id="3.40.390.10">
    <property type="entry name" value="Collagenase (Catalytic Domain)"/>
    <property type="match status" value="1"/>
</dbReference>
<reference evidence="15" key="2">
    <citation type="submission" date="2025-08" db="UniProtKB">
        <authorList>
            <consortium name="Ensembl"/>
        </authorList>
    </citation>
    <scope>IDENTIFICATION</scope>
</reference>
<dbReference type="Gene3D" id="2.60.120.200">
    <property type="match status" value="1"/>
</dbReference>
<sequence length="628" mass="72647">MALFTYSLYILDLDLHEGDIMLPSVRARNAILGDQYRWDIPVPYVLDESLDMNAKGIILRAMEQIRLKTCVDFKPWEAEPNYLFIIEDEGCYSYVGNQRWGNQSLSIGLGCGHIAIIEHEFLHALGFWHEQSRYDRDDHVTIVWENIEEGYLFSIQVPCTPFDYTSVMHYGKDDFTNGNGSTIITKQPEYQDVIGQRLDMSSNDVLKLNTLYNCTSAVTFLETCSFEDNQECGMTLCASGSASWERVGSVQEGPTSDHTTLGPLRDGGFFMHYSTATGKEGDGAKMKSVRKTPRRQFQCLQLFYYHSGGDQDLLNIWIREYDDNNPKGTPRLMGQITASYWQLHHVSLNATKTFQVEIEVRKGAGPSTGGVSIDDINLSETECPHHIWQIRDFENVAKNTDTWLFSPRHYSRDGYAYQLMVVLRSSYIGVYVRLLSGKYDDQLQWPCPWRQITFLLMDQNPNIQLRMSKQNSISTDPEQIDYKNGEKYLFWDNPCKNGTFYKQEGNDSIYKRNPRNVVYNVMYHLFHLQFQNDQNKTNDNFLFCLQISPVCSVLLTTHSPVPLLHHRTSPRCPASRSRAHIQPGTIFLITDSNEPCVWRRRRRQTFYVSPTDCVLLFVYLCFFVTYFF</sequence>
<dbReference type="SUPFAM" id="SSF49899">
    <property type="entry name" value="Concanavalin A-like lectins/glucanases"/>
    <property type="match status" value="1"/>
</dbReference>
<dbReference type="PANTHER" id="PTHR10127">
    <property type="entry name" value="DISCOIDIN, CUB, EGF, LAMININ , AND ZINC METALLOPROTEASE DOMAIN CONTAINING"/>
    <property type="match status" value="1"/>
</dbReference>
<dbReference type="PROSITE" id="PS51864">
    <property type="entry name" value="ASTACIN"/>
    <property type="match status" value="1"/>
</dbReference>
<dbReference type="PRINTS" id="PR00480">
    <property type="entry name" value="ASTACIN"/>
</dbReference>
<evidence type="ECO:0000259" key="14">
    <source>
        <dbReference type="PROSITE" id="PS51864"/>
    </source>
</evidence>
<keyword evidence="4 10" id="KW-0378">Hydrolase</keyword>
<dbReference type="InterPro" id="IPR008974">
    <property type="entry name" value="TRAF-like"/>
</dbReference>
<evidence type="ECO:0000256" key="6">
    <source>
        <dbReference type="ARBA" id="ARBA00023049"/>
    </source>
</evidence>
<keyword evidence="7" id="KW-0865">Zymogen</keyword>
<dbReference type="InterPro" id="IPR002083">
    <property type="entry name" value="MATH/TRAF_dom"/>
</dbReference>
<dbReference type="GO" id="GO:0016020">
    <property type="term" value="C:membrane"/>
    <property type="evidence" value="ECO:0007669"/>
    <property type="project" value="InterPro"/>
</dbReference>
<evidence type="ECO:0000256" key="9">
    <source>
        <dbReference type="ARBA" id="ARBA00023180"/>
    </source>
</evidence>
<dbReference type="Pfam" id="PF00629">
    <property type="entry name" value="MAM"/>
    <property type="match status" value="1"/>
</dbReference>
<feature type="binding site" evidence="10">
    <location>
        <position position="119"/>
    </location>
    <ligand>
        <name>Zn(2+)</name>
        <dbReference type="ChEBI" id="CHEBI:29105"/>
        <note>catalytic</note>
    </ligand>
</feature>
<dbReference type="InterPro" id="IPR013320">
    <property type="entry name" value="ConA-like_dom_sf"/>
</dbReference>
<dbReference type="Proteomes" id="UP000314982">
    <property type="component" value="Unassembled WGS sequence"/>
</dbReference>